<dbReference type="InterPro" id="IPR044068">
    <property type="entry name" value="CB"/>
</dbReference>
<dbReference type="Gene3D" id="1.10.150.130">
    <property type="match status" value="1"/>
</dbReference>
<evidence type="ECO:0000259" key="7">
    <source>
        <dbReference type="PROSITE" id="PS51900"/>
    </source>
</evidence>
<dbReference type="Pfam" id="PF14659">
    <property type="entry name" value="Phage_int_SAM_3"/>
    <property type="match status" value="1"/>
</dbReference>
<evidence type="ECO:0000256" key="1">
    <source>
        <dbReference type="ARBA" id="ARBA00008857"/>
    </source>
</evidence>
<feature type="domain" description="Core-binding (CB)" evidence="7">
    <location>
        <begin position="93"/>
        <end position="173"/>
    </location>
</feature>
<dbReference type="Proteomes" id="UP001320766">
    <property type="component" value="Unassembled WGS sequence"/>
</dbReference>
<keyword evidence="3 5" id="KW-0238">DNA-binding</keyword>
<evidence type="ECO:0000256" key="4">
    <source>
        <dbReference type="ARBA" id="ARBA00023172"/>
    </source>
</evidence>
<accession>A0ABT1KA52</accession>
<evidence type="ECO:0000256" key="3">
    <source>
        <dbReference type="ARBA" id="ARBA00023125"/>
    </source>
</evidence>
<dbReference type="RefSeq" id="WP_253775877.1">
    <property type="nucleotide sequence ID" value="NZ_BAAAVE010000017.1"/>
</dbReference>
<dbReference type="CDD" id="cd01189">
    <property type="entry name" value="INT_ICEBs1_C_like"/>
    <property type="match status" value="1"/>
</dbReference>
<name>A0ABT1KA52_9ACTN</name>
<dbReference type="EMBL" id="JAMZEC010000001">
    <property type="protein sequence ID" value="MCP2350484.1"/>
    <property type="molecule type" value="Genomic_DNA"/>
</dbReference>
<keyword evidence="4" id="KW-0233">DNA recombination</keyword>
<feature type="domain" description="Tyr recombinase" evidence="6">
    <location>
        <begin position="195"/>
        <end position="382"/>
    </location>
</feature>
<proteinExistence type="inferred from homology"/>
<dbReference type="SUPFAM" id="SSF56349">
    <property type="entry name" value="DNA breaking-rejoining enzymes"/>
    <property type="match status" value="1"/>
</dbReference>
<dbReference type="Gene3D" id="1.10.443.10">
    <property type="entry name" value="Intergrase catalytic core"/>
    <property type="match status" value="1"/>
</dbReference>
<evidence type="ECO:0000313" key="9">
    <source>
        <dbReference type="Proteomes" id="UP001320766"/>
    </source>
</evidence>
<dbReference type="Pfam" id="PF00589">
    <property type="entry name" value="Phage_integrase"/>
    <property type="match status" value="1"/>
</dbReference>
<protein>
    <submittedName>
        <fullName evidence="8">Integrase</fullName>
    </submittedName>
</protein>
<evidence type="ECO:0000256" key="2">
    <source>
        <dbReference type="ARBA" id="ARBA00022908"/>
    </source>
</evidence>
<evidence type="ECO:0000259" key="6">
    <source>
        <dbReference type="PROSITE" id="PS51898"/>
    </source>
</evidence>
<dbReference type="InterPro" id="IPR002104">
    <property type="entry name" value="Integrase_catalytic"/>
</dbReference>
<keyword evidence="2" id="KW-0229">DNA integration</keyword>
<keyword evidence="9" id="KW-1185">Reference proteome</keyword>
<dbReference type="PANTHER" id="PTHR30349:SF64">
    <property type="entry name" value="PROPHAGE INTEGRASE INTD-RELATED"/>
    <property type="match status" value="1"/>
</dbReference>
<reference evidence="8 9" key="1">
    <citation type="submission" date="2022-06" db="EMBL/GenBank/DDBJ databases">
        <title>Sequencing the genomes of 1000 actinobacteria strains.</title>
        <authorList>
            <person name="Klenk H.-P."/>
        </authorList>
    </citation>
    <scope>NUCLEOTIDE SEQUENCE [LARGE SCALE GENOMIC DNA]</scope>
    <source>
        <strain evidence="8 9">DSM 44170</strain>
    </source>
</reference>
<dbReference type="InterPro" id="IPR050090">
    <property type="entry name" value="Tyrosine_recombinase_XerCD"/>
</dbReference>
<dbReference type="InterPro" id="IPR010998">
    <property type="entry name" value="Integrase_recombinase_N"/>
</dbReference>
<sequence length="401" mass="45123">MASLIKKCECADTKAGRTLDLRKADDRKSAERSWNKCGHSWVVRYRLGGRDAKQQEQSYPHHMRKDAEAFILEIKSDKVSGLRRVIDPKAGKVVFSDYADKWLAGRVLKPNTLERYRSYLRNHIKPALGHLKLSAIKRQHVKDLIAKMRNDGYAASTINGCYAVLNSVLDEAVRDKLLTDSPCTEIELPSAVGKKDFYVPTWAQIATLADAMPADWAAAIWLMAGCGLRIGEALAFNEDCLLFGGRRIRISQQVTQKHGLGPLKHREEGEYRDAPLPPFVNAVTTAHLDTHGTNPDGYLFQGRKNPYVNHEVFRVKFKAALKAAGMPEDFTIHGLRHAYASMQLSQGIPITDLSHWLGHKDINETYKTYAHLLEEAWDRALEVMETAYQEAITPVEDRAAC</sequence>
<dbReference type="PROSITE" id="PS51900">
    <property type="entry name" value="CB"/>
    <property type="match status" value="1"/>
</dbReference>
<comment type="caution">
    <text evidence="8">The sequence shown here is derived from an EMBL/GenBank/DDBJ whole genome shotgun (WGS) entry which is preliminary data.</text>
</comment>
<dbReference type="InterPro" id="IPR013762">
    <property type="entry name" value="Integrase-like_cat_sf"/>
</dbReference>
<dbReference type="InterPro" id="IPR004107">
    <property type="entry name" value="Integrase_SAM-like_N"/>
</dbReference>
<evidence type="ECO:0000256" key="5">
    <source>
        <dbReference type="PROSITE-ProRule" id="PRU01248"/>
    </source>
</evidence>
<evidence type="ECO:0000313" key="8">
    <source>
        <dbReference type="EMBL" id="MCP2350484.1"/>
    </source>
</evidence>
<organism evidence="8 9">
    <name type="scientific">Nonomuraea roseoviolacea subsp. carminata</name>
    <dbReference type="NCBI Taxonomy" id="160689"/>
    <lineage>
        <taxon>Bacteria</taxon>
        <taxon>Bacillati</taxon>
        <taxon>Actinomycetota</taxon>
        <taxon>Actinomycetes</taxon>
        <taxon>Streptosporangiales</taxon>
        <taxon>Streptosporangiaceae</taxon>
        <taxon>Nonomuraea</taxon>
    </lineage>
</organism>
<dbReference type="InterPro" id="IPR011010">
    <property type="entry name" value="DNA_brk_join_enz"/>
</dbReference>
<gene>
    <name evidence="8" type="ORF">HD595_006606</name>
</gene>
<comment type="similarity">
    <text evidence="1">Belongs to the 'phage' integrase family.</text>
</comment>
<dbReference type="PROSITE" id="PS51898">
    <property type="entry name" value="TYR_RECOMBINASE"/>
    <property type="match status" value="1"/>
</dbReference>
<dbReference type="PANTHER" id="PTHR30349">
    <property type="entry name" value="PHAGE INTEGRASE-RELATED"/>
    <property type="match status" value="1"/>
</dbReference>